<dbReference type="EMBL" id="JAMZDE010000007">
    <property type="protein sequence ID" value="MCP1339743.1"/>
    <property type="molecule type" value="Genomic_DNA"/>
</dbReference>
<dbReference type="Proteomes" id="UP001139474">
    <property type="component" value="Unassembled WGS sequence"/>
</dbReference>
<comment type="caution">
    <text evidence="2">The sequence shown here is derived from an EMBL/GenBank/DDBJ whole genome shotgun (WGS) entry which is preliminary data.</text>
</comment>
<evidence type="ECO:0000256" key="1">
    <source>
        <dbReference type="RuleBase" id="RU000363"/>
    </source>
</evidence>
<gene>
    <name evidence="2" type="ORF">NJR55_09040</name>
</gene>
<dbReference type="InterPro" id="IPR036291">
    <property type="entry name" value="NAD(P)-bd_dom_sf"/>
</dbReference>
<dbReference type="Gene3D" id="3.40.50.720">
    <property type="entry name" value="NAD(P)-binding Rossmann-like Domain"/>
    <property type="match status" value="1"/>
</dbReference>
<dbReference type="PANTHER" id="PTHR45458:SF1">
    <property type="entry name" value="SHORT CHAIN DEHYDROGENASE"/>
    <property type="match status" value="1"/>
</dbReference>
<dbReference type="GO" id="GO:0016616">
    <property type="term" value="F:oxidoreductase activity, acting on the CH-OH group of donors, NAD or NADP as acceptor"/>
    <property type="evidence" value="ECO:0007669"/>
    <property type="project" value="TreeGrafter"/>
</dbReference>
<dbReference type="AlphaFoldDB" id="A0A9X2G3P7"/>
<protein>
    <submittedName>
        <fullName evidence="2">SDR family oxidoreductase</fullName>
    </submittedName>
</protein>
<evidence type="ECO:0000313" key="3">
    <source>
        <dbReference type="Proteomes" id="UP001139474"/>
    </source>
</evidence>
<accession>A0A9X2G3P7</accession>
<dbReference type="PRINTS" id="PR00080">
    <property type="entry name" value="SDRFAMILY"/>
</dbReference>
<dbReference type="PRINTS" id="PR00081">
    <property type="entry name" value="GDHRDH"/>
</dbReference>
<proteinExistence type="inferred from homology"/>
<comment type="similarity">
    <text evidence="1">Belongs to the short-chain dehydrogenases/reductases (SDR) family.</text>
</comment>
<name>A0A9X2G3P7_9GAMM</name>
<dbReference type="InterPro" id="IPR002347">
    <property type="entry name" value="SDR_fam"/>
</dbReference>
<dbReference type="PANTHER" id="PTHR45458">
    <property type="entry name" value="SHORT-CHAIN DEHYDROGENASE/REDUCTASE SDR"/>
    <property type="match status" value="1"/>
</dbReference>
<dbReference type="InterPro" id="IPR052184">
    <property type="entry name" value="SDR_enzymes"/>
</dbReference>
<sequence>MSQQQVLITGANRGIGYEFARQYAEQGHKVIAVCRNNSKQLTELDVEIIEGIDVTKASDLLRLSETLGDKKIDVLINNAGLLHKDELGELDAGNIRAQFEVNALAPLRVTEALLPNLKNGSKVALITSRMGSIGDNGSGSRYGYRMSKAALNAAGKSLALDLKDKGISVVLLHPGFVQTEMVNHAGDIPPETAAERLMQRIEELNLDTTGQFFHSNGESLPW</sequence>
<keyword evidence="3" id="KW-1185">Reference proteome</keyword>
<organism evidence="2 3">
    <name type="scientific">Idiomarina rhizosphaerae</name>
    <dbReference type="NCBI Taxonomy" id="2961572"/>
    <lineage>
        <taxon>Bacteria</taxon>
        <taxon>Pseudomonadati</taxon>
        <taxon>Pseudomonadota</taxon>
        <taxon>Gammaproteobacteria</taxon>
        <taxon>Alteromonadales</taxon>
        <taxon>Idiomarinaceae</taxon>
        <taxon>Idiomarina</taxon>
    </lineage>
</organism>
<dbReference type="RefSeq" id="WP_253619654.1">
    <property type="nucleotide sequence ID" value="NZ_JAMZDE010000007.1"/>
</dbReference>
<dbReference type="Pfam" id="PF00106">
    <property type="entry name" value="adh_short"/>
    <property type="match status" value="1"/>
</dbReference>
<dbReference type="SUPFAM" id="SSF51735">
    <property type="entry name" value="NAD(P)-binding Rossmann-fold domains"/>
    <property type="match status" value="1"/>
</dbReference>
<dbReference type="CDD" id="cd05325">
    <property type="entry name" value="carb_red_sniffer_like_SDR_c"/>
    <property type="match status" value="1"/>
</dbReference>
<evidence type="ECO:0000313" key="2">
    <source>
        <dbReference type="EMBL" id="MCP1339743.1"/>
    </source>
</evidence>
<reference evidence="2" key="1">
    <citation type="submission" date="2022-06" db="EMBL/GenBank/DDBJ databases">
        <title>Idiomarina rhizosphaerae M1R2S28.</title>
        <authorList>
            <person name="Sun J.-Q."/>
            <person name="Li L.-F."/>
        </authorList>
    </citation>
    <scope>NUCLEOTIDE SEQUENCE</scope>
    <source>
        <strain evidence="2">M1R2S28</strain>
    </source>
</reference>